<evidence type="ECO:0000256" key="4">
    <source>
        <dbReference type="ARBA" id="ARBA00023098"/>
    </source>
</evidence>
<evidence type="ECO:0000313" key="7">
    <source>
        <dbReference type="EMBL" id="UQN13906.1"/>
    </source>
</evidence>
<gene>
    <name evidence="7" type="ORF">M3M28_07455</name>
</gene>
<dbReference type="InterPro" id="IPR000873">
    <property type="entry name" value="AMP-dep_synth/lig_dom"/>
</dbReference>
<keyword evidence="2" id="KW-0436">Ligase</keyword>
<keyword evidence="4" id="KW-0443">Lipid metabolism</keyword>
<organism evidence="7">
    <name type="scientific">Gulosibacter sediminis</name>
    <dbReference type="NCBI Taxonomy" id="1729695"/>
    <lineage>
        <taxon>Bacteria</taxon>
        <taxon>Bacillati</taxon>
        <taxon>Actinomycetota</taxon>
        <taxon>Actinomycetes</taxon>
        <taxon>Micrococcales</taxon>
        <taxon>Microbacteriaceae</taxon>
        <taxon>Gulosibacter</taxon>
    </lineage>
</organism>
<evidence type="ECO:0000256" key="3">
    <source>
        <dbReference type="ARBA" id="ARBA00022832"/>
    </source>
</evidence>
<dbReference type="PANTHER" id="PTHR43272:SF32">
    <property type="entry name" value="AMP-DEPENDENT SYNTHETASE_LIGASE DOMAIN-CONTAINING PROTEIN"/>
    <property type="match status" value="1"/>
</dbReference>
<evidence type="ECO:0000259" key="6">
    <source>
        <dbReference type="Pfam" id="PF00501"/>
    </source>
</evidence>
<protein>
    <recommendedName>
        <fullName evidence="5">Acyl-CoA synthetase</fullName>
    </recommendedName>
</protein>
<dbReference type="PANTHER" id="PTHR43272">
    <property type="entry name" value="LONG-CHAIN-FATTY-ACID--COA LIGASE"/>
    <property type="match status" value="1"/>
</dbReference>
<accession>A0ABY4MU17</accession>
<dbReference type="Pfam" id="PF00501">
    <property type="entry name" value="AMP-binding"/>
    <property type="match status" value="1"/>
</dbReference>
<evidence type="ECO:0000256" key="1">
    <source>
        <dbReference type="ARBA" id="ARBA00006432"/>
    </source>
</evidence>
<dbReference type="EMBL" id="CP097160">
    <property type="protein sequence ID" value="UQN13906.1"/>
    <property type="molecule type" value="Genomic_DNA"/>
</dbReference>
<keyword evidence="3" id="KW-0276">Fatty acid metabolism</keyword>
<comment type="similarity">
    <text evidence="1">Belongs to the ATP-dependent AMP-binding enzyme family.</text>
</comment>
<proteinExistence type="inferred from homology"/>
<dbReference type="InterPro" id="IPR042099">
    <property type="entry name" value="ANL_N_sf"/>
</dbReference>
<evidence type="ECO:0000256" key="2">
    <source>
        <dbReference type="ARBA" id="ARBA00022598"/>
    </source>
</evidence>
<dbReference type="CDD" id="cd05907">
    <property type="entry name" value="VL_LC_FACS_like"/>
    <property type="match status" value="1"/>
</dbReference>
<dbReference type="InterPro" id="IPR020845">
    <property type="entry name" value="AMP-binding_CS"/>
</dbReference>
<dbReference type="SUPFAM" id="SSF56801">
    <property type="entry name" value="Acetyl-CoA synthetase-like"/>
    <property type="match status" value="1"/>
</dbReference>
<sequence>MRERITPPVVPADPDLNITDLLHKQLDLRPNAALFSVPKGDGWRDISTREFVDDVNSIAKGFIAAGVQPGDRIAFLCVTSYEWTLIDYALMTAGAVMVPVYETSSASQVAWMLTDSGAKGILAEDEKLAGRYDEIGEGRPEVRWRWTMSEGALDQLREAGKSVTDAQLEQARTQAKADDVATIIYTSGSTGRPKGTVLTHANFVELVRNIEEPLSPLVRKPGASTLLFITLAHVFARLISILCVSTGVKVGHQHDTSQLVPALGSFRPTFLLAVPRVFEKVYNSALQKATEGGKRKIFERAVKIGVAYSRALDEEKVPLGLKLQFMIYDRLVFKKLRETLGGRVEHAVSGSAPLGLFLGHFYRALGVQVLEGYGLTETTAPVSVNLPGAFKVGTVGPPLPGVGVRIDDDDEILVKGVDVFREYLNNPEATADAFTEDGWFRTGDLGRLDADGYLTITGRKKDIIVTAGGKNVAPATFEDPIRADTIVGECVVVGDQKPFISAVITLDPEMLPKWLETRGLDPNLSLAEAAENDKVRAHLQSVIDRANTRVSRAESIREFRILDYVFSIDDGTLTPKLSIKRNVVLERIAPVIAEIYSKTSSVPTL</sequence>
<evidence type="ECO:0000256" key="5">
    <source>
        <dbReference type="ARBA" id="ARBA00032875"/>
    </source>
</evidence>
<dbReference type="Pfam" id="PF23562">
    <property type="entry name" value="AMP-binding_C_3"/>
    <property type="match status" value="1"/>
</dbReference>
<name>A0ABY4MU17_9MICO</name>
<feature type="domain" description="AMP-dependent synthetase/ligase" evidence="6">
    <location>
        <begin position="31"/>
        <end position="424"/>
    </location>
</feature>
<reference evidence="7" key="1">
    <citation type="submission" date="2022-05" db="EMBL/GenBank/DDBJ databases">
        <title>Complete genome sequence of toluene-degrading Gulosibacter sediminis strain ACHW.36C.</title>
        <authorList>
            <person name="Wai A.C."/>
            <person name="Lai G.K."/>
            <person name="Griffin S.D."/>
            <person name="Leung F.C."/>
        </authorList>
    </citation>
    <scope>NUCLEOTIDE SEQUENCE [LARGE SCALE GENOMIC DNA]</scope>
    <source>
        <strain evidence="7">ACHW.36C</strain>
    </source>
</reference>
<dbReference type="Gene3D" id="3.40.50.12780">
    <property type="entry name" value="N-terminal domain of ligase-like"/>
    <property type="match status" value="1"/>
</dbReference>
<dbReference type="PROSITE" id="PS00455">
    <property type="entry name" value="AMP_BINDING"/>
    <property type="match status" value="1"/>
</dbReference>